<name>U2DU60_9BACE</name>
<dbReference type="RefSeq" id="WP_021645552.1">
    <property type="nucleotide sequence ID" value="NZ_KE993110.1"/>
</dbReference>
<comment type="caution">
    <text evidence="1">The sequence shown here is derived from an EMBL/GenBank/DDBJ whole genome shotgun (WGS) entry which is preliminary data.</text>
</comment>
<dbReference type="HOGENOM" id="CLU_1131809_0_0_10"/>
<dbReference type="PATRIC" id="fig|1321819.3.peg.1892"/>
<gene>
    <name evidence="1" type="ORF">HMPREF1981_02054</name>
</gene>
<sequence length="242" mass="25408">MENGINDGYMMLLDEVSFGGKVLGNISEEGIEFGGDKPTYNKLFAAQVRTGPVKKVVSNPGTTTLTFQMIQLVAQHMADIAGGKVTGEKWDAPEKMETKEGVLVIKTGTGQTIRVKKVALSGFIRGKLGNSGNLYMDCEAEMLSPADGSSPYSIEPTTPGVMVDAETVNFPKAGGTKVLRVSASGPLTLSGSHTDFTVAQDGNCLVITAANNGTSSPKTGTLILTLVSDSSKKVTVNLTQEK</sequence>
<dbReference type="OrthoDB" id="1050028at2"/>
<dbReference type="Gene3D" id="2.60.40.10">
    <property type="entry name" value="Immunoglobulins"/>
    <property type="match status" value="1"/>
</dbReference>
<accession>U2DU60</accession>
<proteinExistence type="predicted"/>
<protein>
    <recommendedName>
        <fullName evidence="3">BACON domain-containing protein</fullName>
    </recommendedName>
</protein>
<reference evidence="1 2" key="1">
    <citation type="submission" date="2013-08" db="EMBL/GenBank/DDBJ databases">
        <authorList>
            <person name="Weinstock G."/>
            <person name="Sodergren E."/>
            <person name="Wylie T."/>
            <person name="Fulton L."/>
            <person name="Fulton R."/>
            <person name="Fronick C."/>
            <person name="O'Laughlin M."/>
            <person name="Godfrey J."/>
            <person name="Miner T."/>
            <person name="Herter B."/>
            <person name="Appelbaum E."/>
            <person name="Cordes M."/>
            <person name="Lek S."/>
            <person name="Wollam A."/>
            <person name="Pepin K.H."/>
            <person name="Palsikar V.B."/>
            <person name="Mitreva M."/>
            <person name="Wilson R.K."/>
        </authorList>
    </citation>
    <scope>NUCLEOTIDE SEQUENCE [LARGE SCALE GENOMIC DNA]</scope>
    <source>
        <strain evidence="1 2">F0041</strain>
    </source>
</reference>
<evidence type="ECO:0000313" key="2">
    <source>
        <dbReference type="Proteomes" id="UP000016496"/>
    </source>
</evidence>
<dbReference type="InterPro" id="IPR013783">
    <property type="entry name" value="Ig-like_fold"/>
</dbReference>
<evidence type="ECO:0000313" key="1">
    <source>
        <dbReference type="EMBL" id="ERI85167.1"/>
    </source>
</evidence>
<dbReference type="AlphaFoldDB" id="U2DU60"/>
<dbReference type="EMBL" id="AWSV01000108">
    <property type="protein sequence ID" value="ERI85167.1"/>
    <property type="molecule type" value="Genomic_DNA"/>
</dbReference>
<evidence type="ECO:0008006" key="3">
    <source>
        <dbReference type="Google" id="ProtNLM"/>
    </source>
</evidence>
<dbReference type="Proteomes" id="UP000016496">
    <property type="component" value="Unassembled WGS sequence"/>
</dbReference>
<organism evidence="1 2">
    <name type="scientific">Bacteroides pyogenes F0041</name>
    <dbReference type="NCBI Taxonomy" id="1321819"/>
    <lineage>
        <taxon>Bacteria</taxon>
        <taxon>Pseudomonadati</taxon>
        <taxon>Bacteroidota</taxon>
        <taxon>Bacteroidia</taxon>
        <taxon>Bacteroidales</taxon>
        <taxon>Bacteroidaceae</taxon>
        <taxon>Bacteroides</taxon>
    </lineage>
</organism>